<proteinExistence type="predicted"/>
<dbReference type="SMART" id="SM00895">
    <property type="entry name" value="FCD"/>
    <property type="match status" value="1"/>
</dbReference>
<dbReference type="InterPro" id="IPR008920">
    <property type="entry name" value="TF_FadR/GntR_C"/>
</dbReference>
<dbReference type="SUPFAM" id="SSF46785">
    <property type="entry name" value="Winged helix' DNA-binding domain"/>
    <property type="match status" value="1"/>
</dbReference>
<evidence type="ECO:0000259" key="4">
    <source>
        <dbReference type="PROSITE" id="PS50949"/>
    </source>
</evidence>
<reference evidence="5 6" key="1">
    <citation type="submission" date="2020-03" db="EMBL/GenBank/DDBJ databases">
        <title>Genomic Encyclopedia of Type Strains, Phase IV (KMG-IV): sequencing the most valuable type-strain genomes for metagenomic binning, comparative biology and taxonomic classification.</title>
        <authorList>
            <person name="Goeker M."/>
        </authorList>
    </citation>
    <scope>NUCLEOTIDE SEQUENCE [LARGE SCALE GENOMIC DNA]</scope>
    <source>
        <strain evidence="5 6">DSM 103870</strain>
    </source>
</reference>
<dbReference type="EMBL" id="JAASQI010000013">
    <property type="protein sequence ID" value="NIJ60088.1"/>
    <property type="molecule type" value="Genomic_DNA"/>
</dbReference>
<protein>
    <submittedName>
        <fullName evidence="5">DNA-binding GntR family transcriptional regulator</fullName>
    </submittedName>
</protein>
<keyword evidence="3" id="KW-0804">Transcription</keyword>
<keyword evidence="2 5" id="KW-0238">DNA-binding</keyword>
<dbReference type="InterPro" id="IPR036390">
    <property type="entry name" value="WH_DNA-bd_sf"/>
</dbReference>
<dbReference type="PANTHER" id="PTHR43537:SF24">
    <property type="entry name" value="GLUCONATE OPERON TRANSCRIPTIONAL REPRESSOR"/>
    <property type="match status" value="1"/>
</dbReference>
<keyword evidence="6" id="KW-1185">Reference proteome</keyword>
<feature type="domain" description="HTH gntR-type" evidence="4">
    <location>
        <begin position="24"/>
        <end position="91"/>
    </location>
</feature>
<evidence type="ECO:0000256" key="1">
    <source>
        <dbReference type="ARBA" id="ARBA00023015"/>
    </source>
</evidence>
<name>A0ABX0V671_9HYPH</name>
<dbReference type="CDD" id="cd07377">
    <property type="entry name" value="WHTH_GntR"/>
    <property type="match status" value="1"/>
</dbReference>
<dbReference type="SUPFAM" id="SSF48008">
    <property type="entry name" value="GntR ligand-binding domain-like"/>
    <property type="match status" value="1"/>
</dbReference>
<dbReference type="PROSITE" id="PS50949">
    <property type="entry name" value="HTH_GNTR"/>
    <property type="match status" value="1"/>
</dbReference>
<sequence length="252" mass="28563">MQRQDTSPQEPREERLALNLAQRHSIGDDVYEQLVSDLIALRIPPGERMSVDALARQFGVSQTPVRSALIRLESEGLVVKKFNSGYSAAPLPSSSRYRDVYLVRFLIEPEAAYLATKRMTAEGHARLRELSENMSKLVEGDTQANYGRFALLDGEFHALIARLSENEVIMETLERLYAHMNLFRLRYHSAVAVEAVKEHLQLMQAIEQGDADAARAAMAAHITSSRERMEPFYKILDQQTRTNRSTTPFQAQ</sequence>
<dbReference type="RefSeq" id="WP_166956056.1">
    <property type="nucleotide sequence ID" value="NZ_JAASQI010000013.1"/>
</dbReference>
<accession>A0ABX0V671</accession>
<dbReference type="Pfam" id="PF00392">
    <property type="entry name" value="GntR"/>
    <property type="match status" value="1"/>
</dbReference>
<comment type="caution">
    <text evidence="5">The sequence shown here is derived from an EMBL/GenBank/DDBJ whole genome shotgun (WGS) entry which is preliminary data.</text>
</comment>
<dbReference type="GO" id="GO:0003677">
    <property type="term" value="F:DNA binding"/>
    <property type="evidence" value="ECO:0007669"/>
    <property type="project" value="UniProtKB-KW"/>
</dbReference>
<organism evidence="5 6">
    <name type="scientific">Pseudochelatococcus lubricantis</name>
    <dbReference type="NCBI Taxonomy" id="1538102"/>
    <lineage>
        <taxon>Bacteria</taxon>
        <taxon>Pseudomonadati</taxon>
        <taxon>Pseudomonadota</taxon>
        <taxon>Alphaproteobacteria</taxon>
        <taxon>Hyphomicrobiales</taxon>
        <taxon>Chelatococcaceae</taxon>
        <taxon>Pseudochelatococcus</taxon>
    </lineage>
</organism>
<dbReference type="InterPro" id="IPR000524">
    <property type="entry name" value="Tscrpt_reg_HTH_GntR"/>
</dbReference>
<dbReference type="Pfam" id="PF07729">
    <property type="entry name" value="FCD"/>
    <property type="match status" value="1"/>
</dbReference>
<dbReference type="SMART" id="SM00345">
    <property type="entry name" value="HTH_GNTR"/>
    <property type="match status" value="1"/>
</dbReference>
<evidence type="ECO:0000256" key="3">
    <source>
        <dbReference type="ARBA" id="ARBA00023163"/>
    </source>
</evidence>
<dbReference type="Proteomes" id="UP001429580">
    <property type="component" value="Unassembled WGS sequence"/>
</dbReference>
<dbReference type="PANTHER" id="PTHR43537">
    <property type="entry name" value="TRANSCRIPTIONAL REGULATOR, GNTR FAMILY"/>
    <property type="match status" value="1"/>
</dbReference>
<dbReference type="Gene3D" id="1.10.10.10">
    <property type="entry name" value="Winged helix-like DNA-binding domain superfamily/Winged helix DNA-binding domain"/>
    <property type="match status" value="1"/>
</dbReference>
<evidence type="ECO:0000313" key="6">
    <source>
        <dbReference type="Proteomes" id="UP001429580"/>
    </source>
</evidence>
<evidence type="ECO:0000256" key="2">
    <source>
        <dbReference type="ARBA" id="ARBA00023125"/>
    </source>
</evidence>
<keyword evidence="1" id="KW-0805">Transcription regulation</keyword>
<evidence type="ECO:0000313" key="5">
    <source>
        <dbReference type="EMBL" id="NIJ60088.1"/>
    </source>
</evidence>
<dbReference type="Gene3D" id="1.20.120.530">
    <property type="entry name" value="GntR ligand-binding domain-like"/>
    <property type="match status" value="1"/>
</dbReference>
<dbReference type="InterPro" id="IPR036388">
    <property type="entry name" value="WH-like_DNA-bd_sf"/>
</dbReference>
<dbReference type="InterPro" id="IPR011711">
    <property type="entry name" value="GntR_C"/>
</dbReference>
<gene>
    <name evidence="5" type="ORF">FHS82_003954</name>
</gene>